<gene>
    <name evidence="3" type="ORF">C493_11862</name>
</gene>
<proteinExistence type="predicted"/>
<dbReference type="RefSeq" id="WP_007259652.1">
    <property type="nucleotide sequence ID" value="NZ_AOHZ01000052.1"/>
</dbReference>
<comment type="caution">
    <text evidence="3">The sequence shown here is derived from an EMBL/GenBank/DDBJ whole genome shotgun (WGS) entry which is preliminary data.</text>
</comment>
<protein>
    <recommendedName>
        <fullName evidence="2">DUF7344 domain-containing protein</fullName>
    </recommendedName>
</protein>
<dbReference type="OrthoDB" id="156929at2157"/>
<dbReference type="Pfam" id="PF24035">
    <property type="entry name" value="DUF7344"/>
    <property type="match status" value="1"/>
</dbReference>
<evidence type="ECO:0000256" key="1">
    <source>
        <dbReference type="SAM" id="MobiDB-lite"/>
    </source>
</evidence>
<feature type="domain" description="DUF7344" evidence="2">
    <location>
        <begin position="38"/>
        <end position="116"/>
    </location>
</feature>
<evidence type="ECO:0000259" key="2">
    <source>
        <dbReference type="Pfam" id="PF24035"/>
    </source>
</evidence>
<dbReference type="eggNOG" id="arCOG03828">
    <property type="taxonomic scope" value="Archaea"/>
</dbReference>
<reference evidence="3 4" key="1">
    <citation type="journal article" date="2014" name="PLoS Genet.">
        <title>Phylogenetically driven sequencing of extremely halophilic archaea reveals strategies for static and dynamic osmo-response.</title>
        <authorList>
            <person name="Becker E.A."/>
            <person name="Seitzer P.M."/>
            <person name="Tritt A."/>
            <person name="Larsen D."/>
            <person name="Krusor M."/>
            <person name="Yao A.I."/>
            <person name="Wu D."/>
            <person name="Madern D."/>
            <person name="Eisen J.A."/>
            <person name="Darling A.E."/>
            <person name="Facciotti M.T."/>
        </authorList>
    </citation>
    <scope>NUCLEOTIDE SEQUENCE [LARGE SCALE GENOMIC DNA]</scope>
    <source>
        <strain evidence="3 4">JCM 12255</strain>
    </source>
</reference>
<dbReference type="InterPro" id="IPR055768">
    <property type="entry name" value="DUF7344"/>
</dbReference>
<sequence length="136" mass="15096">MTIHTDRLTNASDRRGRRGTDLPATFVDDSIPTAAVRRLLSNERRRAVVDALLETDEPLAIHQLVARLADAEHDATAVTSLHELRQRIHVSLCRTHLPLLENHRVVDYDPENGRVTPGARLSAVGSLLEVDLDGLE</sequence>
<organism evidence="3 4">
    <name type="scientific">Natronolimnohabitans innermongolicus JCM 12255</name>
    <dbReference type="NCBI Taxonomy" id="1227499"/>
    <lineage>
        <taxon>Archaea</taxon>
        <taxon>Methanobacteriati</taxon>
        <taxon>Methanobacteriota</taxon>
        <taxon>Stenosarchaea group</taxon>
        <taxon>Halobacteria</taxon>
        <taxon>Halobacteriales</taxon>
        <taxon>Natrialbaceae</taxon>
        <taxon>Natronolimnohabitans</taxon>
    </lineage>
</organism>
<dbReference type="AlphaFoldDB" id="L9X092"/>
<feature type="region of interest" description="Disordered" evidence="1">
    <location>
        <begin position="1"/>
        <end position="21"/>
    </location>
</feature>
<evidence type="ECO:0000313" key="3">
    <source>
        <dbReference type="EMBL" id="ELY55042.1"/>
    </source>
</evidence>
<feature type="compositionally biased region" description="Basic and acidic residues" evidence="1">
    <location>
        <begin position="1"/>
        <end position="20"/>
    </location>
</feature>
<dbReference type="Proteomes" id="UP000011602">
    <property type="component" value="Unassembled WGS sequence"/>
</dbReference>
<name>L9X092_9EURY</name>
<evidence type="ECO:0000313" key="4">
    <source>
        <dbReference type="Proteomes" id="UP000011602"/>
    </source>
</evidence>
<accession>L9X092</accession>
<dbReference type="EMBL" id="AOHZ01000052">
    <property type="protein sequence ID" value="ELY55042.1"/>
    <property type="molecule type" value="Genomic_DNA"/>
</dbReference>
<keyword evidence="4" id="KW-1185">Reference proteome</keyword>